<keyword evidence="1" id="KW-0472">Membrane</keyword>
<dbReference type="RefSeq" id="WP_208811086.1">
    <property type="nucleotide sequence ID" value="NZ_WVUH01000009.1"/>
</dbReference>
<feature type="transmembrane region" description="Helical" evidence="1">
    <location>
        <begin position="237"/>
        <end position="258"/>
    </location>
</feature>
<protein>
    <submittedName>
        <fullName evidence="2">ABC transporter permease</fullName>
    </submittedName>
</protein>
<reference evidence="2 3" key="1">
    <citation type="submission" date="2019-12" db="EMBL/GenBank/DDBJ databases">
        <title>Whole genome sequencing of endophytic Actinobacterium Micromonospora sp. MPMI6T.</title>
        <authorList>
            <person name="Evv R."/>
            <person name="Podile A.R."/>
        </authorList>
    </citation>
    <scope>NUCLEOTIDE SEQUENCE [LARGE SCALE GENOMIC DNA]</scope>
    <source>
        <strain evidence="2 3">MPMI6</strain>
    </source>
</reference>
<feature type="transmembrane region" description="Helical" evidence="1">
    <location>
        <begin position="211"/>
        <end position="230"/>
    </location>
</feature>
<dbReference type="EMBL" id="WVUH01000009">
    <property type="protein sequence ID" value="MBO4204903.1"/>
    <property type="molecule type" value="Genomic_DNA"/>
</dbReference>
<name>A0ABS3VKC8_MICEH</name>
<dbReference type="Pfam" id="PF12679">
    <property type="entry name" value="ABC2_membrane_2"/>
    <property type="match status" value="1"/>
</dbReference>
<keyword evidence="1" id="KW-1133">Transmembrane helix</keyword>
<evidence type="ECO:0000256" key="1">
    <source>
        <dbReference type="SAM" id="Phobius"/>
    </source>
</evidence>
<comment type="caution">
    <text evidence="2">The sequence shown here is derived from an EMBL/GenBank/DDBJ whole genome shotgun (WGS) entry which is preliminary data.</text>
</comment>
<feature type="transmembrane region" description="Helical" evidence="1">
    <location>
        <begin position="309"/>
        <end position="328"/>
    </location>
</feature>
<keyword evidence="1" id="KW-0812">Transmembrane</keyword>
<keyword evidence="3" id="KW-1185">Reference proteome</keyword>
<proteinExistence type="predicted"/>
<gene>
    <name evidence="2" type="ORF">GSF22_02615</name>
</gene>
<feature type="transmembrane region" description="Helical" evidence="1">
    <location>
        <begin position="161"/>
        <end position="191"/>
    </location>
</feature>
<feature type="transmembrane region" description="Helical" evidence="1">
    <location>
        <begin position="16"/>
        <end position="37"/>
    </location>
</feature>
<sequence length="334" mass="36427">MNLVRAELERLTARRFVQLMVVLLIAAFGITIATTLASSHRPTQVEVTRAEQQAATARQEMVQAYQNCLAARAAGVQPGQDGYPANCAEMDPARSKHLPSAGDFLYQVFVFDQQIRPLLYFLIAFLMLFAFLVGASYIGADLTSGGMTNLLLWRPQRMTVLGTKLGALLGTVLVVSVLSSLLYLGAFWLIAVVGGLVGDPTATFWTDLSLTYLRGLVLVLMAGTLGFSVATLGRHTAAALGTFAGYVVLWELGARVVFEIIEVARPDQWMLSSYLGAWLVGRVEFWDNQACRPIESFCDGMYEITWRGGLLVLTLLVAGAVAASFTAFRRRDLA</sequence>
<feature type="transmembrane region" description="Helical" evidence="1">
    <location>
        <begin position="118"/>
        <end position="140"/>
    </location>
</feature>
<evidence type="ECO:0000313" key="2">
    <source>
        <dbReference type="EMBL" id="MBO4204903.1"/>
    </source>
</evidence>
<evidence type="ECO:0000313" key="3">
    <source>
        <dbReference type="Proteomes" id="UP000823521"/>
    </source>
</evidence>
<accession>A0ABS3VKC8</accession>
<organism evidence="2 3">
    <name type="scientific">Micromonospora echinofusca</name>
    <dbReference type="NCBI Taxonomy" id="47858"/>
    <lineage>
        <taxon>Bacteria</taxon>
        <taxon>Bacillati</taxon>
        <taxon>Actinomycetota</taxon>
        <taxon>Actinomycetes</taxon>
        <taxon>Micromonosporales</taxon>
        <taxon>Micromonosporaceae</taxon>
        <taxon>Micromonospora</taxon>
    </lineage>
</organism>
<dbReference type="Proteomes" id="UP000823521">
    <property type="component" value="Unassembled WGS sequence"/>
</dbReference>